<feature type="non-terminal residue" evidence="1">
    <location>
        <position position="1"/>
    </location>
</feature>
<accession>A0ACA9QT14</accession>
<evidence type="ECO:0000313" key="2">
    <source>
        <dbReference type="Proteomes" id="UP000789366"/>
    </source>
</evidence>
<evidence type="ECO:0000313" key="1">
    <source>
        <dbReference type="EMBL" id="CAG8760902.1"/>
    </source>
</evidence>
<name>A0ACA9QT14_9GLOM</name>
<reference evidence="1" key="1">
    <citation type="submission" date="2021-06" db="EMBL/GenBank/DDBJ databases">
        <authorList>
            <person name="Kallberg Y."/>
            <person name="Tangrot J."/>
            <person name="Rosling A."/>
        </authorList>
    </citation>
    <scope>NUCLEOTIDE SEQUENCE</scope>
    <source>
        <strain evidence="1">28 12/20/2015</strain>
    </source>
</reference>
<protein>
    <submittedName>
        <fullName evidence="1">1351_t:CDS:1</fullName>
    </submittedName>
</protein>
<comment type="caution">
    <text evidence="1">The sequence shown here is derived from an EMBL/GenBank/DDBJ whole genome shotgun (WGS) entry which is preliminary data.</text>
</comment>
<proteinExistence type="predicted"/>
<feature type="non-terminal residue" evidence="1">
    <location>
        <position position="43"/>
    </location>
</feature>
<dbReference type="EMBL" id="CAJVPW010048212">
    <property type="protein sequence ID" value="CAG8760902.1"/>
    <property type="molecule type" value="Genomic_DNA"/>
</dbReference>
<organism evidence="1 2">
    <name type="scientific">Cetraspora pellucida</name>
    <dbReference type="NCBI Taxonomy" id="1433469"/>
    <lineage>
        <taxon>Eukaryota</taxon>
        <taxon>Fungi</taxon>
        <taxon>Fungi incertae sedis</taxon>
        <taxon>Mucoromycota</taxon>
        <taxon>Glomeromycotina</taxon>
        <taxon>Glomeromycetes</taxon>
        <taxon>Diversisporales</taxon>
        <taxon>Gigasporaceae</taxon>
        <taxon>Cetraspora</taxon>
    </lineage>
</organism>
<sequence length="43" mass="4864">YRETLIDRAGLLLRLENYRSVWKDQASDAVKGDDLKAVVTVKG</sequence>
<gene>
    <name evidence="1" type="ORF">SPELUC_LOCUS15132</name>
</gene>
<dbReference type="Proteomes" id="UP000789366">
    <property type="component" value="Unassembled WGS sequence"/>
</dbReference>
<keyword evidence="2" id="KW-1185">Reference proteome</keyword>